<keyword evidence="1" id="KW-0812">Transmembrane</keyword>
<dbReference type="Proteomes" id="UP000751852">
    <property type="component" value="Unassembled WGS sequence"/>
</dbReference>
<dbReference type="EMBL" id="JABANU010000004">
    <property type="protein sequence ID" value="MBI5974462.1"/>
    <property type="molecule type" value="Genomic_DNA"/>
</dbReference>
<keyword evidence="1" id="KW-0472">Membrane</keyword>
<gene>
    <name evidence="2" type="ORF">HHH54_02475</name>
</gene>
<dbReference type="RefSeq" id="WP_198617251.1">
    <property type="nucleotide sequence ID" value="NZ_JABANU010000004.1"/>
</dbReference>
<comment type="caution">
    <text evidence="2">The sequence shown here is derived from an EMBL/GenBank/DDBJ whole genome shotgun (WGS) entry which is preliminary data.</text>
</comment>
<feature type="transmembrane region" description="Helical" evidence="1">
    <location>
        <begin position="7"/>
        <end position="28"/>
    </location>
</feature>
<name>A0ABS0T6T5_9STAP</name>
<organism evidence="2 3">
    <name type="scientific">Staphylococcus canis</name>
    <dbReference type="NCBI Taxonomy" id="2724942"/>
    <lineage>
        <taxon>Bacteria</taxon>
        <taxon>Bacillati</taxon>
        <taxon>Bacillota</taxon>
        <taxon>Bacilli</taxon>
        <taxon>Bacillales</taxon>
        <taxon>Staphylococcaceae</taxon>
        <taxon>Staphylococcus</taxon>
    </lineage>
</organism>
<evidence type="ECO:0000313" key="2">
    <source>
        <dbReference type="EMBL" id="MBI5974462.1"/>
    </source>
</evidence>
<accession>A0ABS0T6T5</accession>
<sequence length="46" mass="4841">MNQLFKGAAYVAGGALVLVLAGVGYLTFQQYQADESLVNEDFGKGS</sequence>
<protein>
    <submittedName>
        <fullName evidence="2">Uncharacterized protein</fullName>
    </submittedName>
</protein>
<evidence type="ECO:0000256" key="1">
    <source>
        <dbReference type="SAM" id="Phobius"/>
    </source>
</evidence>
<proteinExistence type="predicted"/>
<reference evidence="2 3" key="1">
    <citation type="submission" date="2020-04" db="EMBL/GenBank/DDBJ databases">
        <title>Staphylococcus species from domestic dog.</title>
        <authorList>
            <person name="Paterson G.K."/>
        </authorList>
    </citation>
    <scope>NUCLEOTIDE SEQUENCE [LARGE SCALE GENOMIC DNA]</scope>
    <source>
        <strain evidence="2 3">H16/1A</strain>
    </source>
</reference>
<evidence type="ECO:0000313" key="3">
    <source>
        <dbReference type="Proteomes" id="UP000751852"/>
    </source>
</evidence>
<keyword evidence="1" id="KW-1133">Transmembrane helix</keyword>
<keyword evidence="3" id="KW-1185">Reference proteome</keyword>